<dbReference type="EMBL" id="CP041690">
    <property type="protein sequence ID" value="QEE21795.1"/>
    <property type="molecule type" value="Genomic_DNA"/>
</dbReference>
<evidence type="ECO:0000313" key="2">
    <source>
        <dbReference type="Proteomes" id="UP000321062"/>
    </source>
</evidence>
<accession>A0A5B9DS77</accession>
<protein>
    <submittedName>
        <fullName evidence="1">Lysophospholipase</fullName>
    </submittedName>
</protein>
<sequence length="516" mass="55951">MTSAPAEPAPPPRYMLWTLGAGLAFALAGLVVTPLVGLQVSDIFGVNEGEITWATLFAGVFLTGCLVWWRLMSRPQMFTAWRGAVAGTYVAVFSYPVVIALSEIFQRNWEEGSDPGTFIDRIQHVLLISGLTILTTGFAAIIALSVVGAALGWAEGRQFPDAVERARHAPRHRRGFFRTLLRVTGTVAVVLLIVLAGTFSISSIWPLDTAPLTFDPARSHPAASYEEAIAAFEQVKAREAQLDLHPRCHSTLLTHGQKVKRVVIFYHGLTNCPAQADVLGAQLFDLGYNVLIPRLPGHGMADPLTLALADMTAEQLVETTMESVDIAQGLGDEVVVTGLSAGGVMSAWASQYRADAGNTISVAPFFSPHVIPTWAAHSAASLLLALPNIMVWWNPLEPFPSQTMDYAYPRYATHALGQIMRLGQAIDESAQSTAPKAQGLAMLINDADLAVSNAFANRITEAWRAKGREVEVENLPADRRLPHDIIDPRQEEQDIAFVYPIFIDMISGTEPPPSSP</sequence>
<name>A0A5B9DS77_9HYPH</name>
<dbReference type="AlphaFoldDB" id="A0A5B9DS77"/>
<dbReference type="KEGG" id="yti:FNA67_17105"/>
<dbReference type="Pfam" id="PF12146">
    <property type="entry name" value="Hydrolase_4"/>
    <property type="match status" value="1"/>
</dbReference>
<keyword evidence="2" id="KW-1185">Reference proteome</keyword>
<dbReference type="InterPro" id="IPR029058">
    <property type="entry name" value="AB_hydrolase_fold"/>
</dbReference>
<dbReference type="Gene3D" id="3.40.50.1820">
    <property type="entry name" value="alpha/beta hydrolase"/>
    <property type="match status" value="1"/>
</dbReference>
<proteinExistence type="predicted"/>
<gene>
    <name evidence="1" type="ORF">FNA67_17105</name>
</gene>
<dbReference type="InterPro" id="IPR022742">
    <property type="entry name" value="Hydrolase_4"/>
</dbReference>
<dbReference type="Proteomes" id="UP000321062">
    <property type="component" value="Chromosome"/>
</dbReference>
<dbReference type="OrthoDB" id="5416147at2"/>
<organism evidence="1 2">
    <name type="scientific">Paradevosia tibetensis</name>
    <dbReference type="NCBI Taxonomy" id="1447062"/>
    <lineage>
        <taxon>Bacteria</taxon>
        <taxon>Pseudomonadati</taxon>
        <taxon>Pseudomonadota</taxon>
        <taxon>Alphaproteobacteria</taxon>
        <taxon>Hyphomicrobiales</taxon>
        <taxon>Devosiaceae</taxon>
        <taxon>Paradevosia</taxon>
    </lineage>
</organism>
<evidence type="ECO:0000313" key="1">
    <source>
        <dbReference type="EMBL" id="QEE21795.1"/>
    </source>
</evidence>
<reference evidence="1 2" key="1">
    <citation type="journal article" date="2015" name="Int. J. Syst. Evol. Microbiol.">
        <title>Youhaiella tibetensis gen. nov., sp. nov., isolated from subsurface sediment.</title>
        <authorList>
            <person name="Wang Y.X."/>
            <person name="Huang F.Q."/>
            <person name="Nogi Y."/>
            <person name="Pang S.J."/>
            <person name="Wang P.K."/>
            <person name="Lv J."/>
        </authorList>
    </citation>
    <scope>NUCLEOTIDE SEQUENCE [LARGE SCALE GENOMIC DNA]</scope>
    <source>
        <strain evidence="2">fig4</strain>
    </source>
</reference>
<dbReference type="SUPFAM" id="SSF53474">
    <property type="entry name" value="alpha/beta-Hydrolases"/>
    <property type="match status" value="1"/>
</dbReference>
<dbReference type="RefSeq" id="WP_147657170.1">
    <property type="nucleotide sequence ID" value="NZ_BMFM01000002.1"/>
</dbReference>